<dbReference type="InterPro" id="IPR027417">
    <property type="entry name" value="P-loop_NTPase"/>
</dbReference>
<accession>A0A1H6F298</accession>
<dbReference type="GO" id="GO:0043531">
    <property type="term" value="F:ADP binding"/>
    <property type="evidence" value="ECO:0007669"/>
    <property type="project" value="InterPro"/>
</dbReference>
<dbReference type="SMART" id="SM00028">
    <property type="entry name" value="TPR"/>
    <property type="match status" value="3"/>
</dbReference>
<dbReference type="SUPFAM" id="SSF52540">
    <property type="entry name" value="P-loop containing nucleoside triphosphate hydrolases"/>
    <property type="match status" value="1"/>
</dbReference>
<dbReference type="RefSeq" id="WP_103964477.1">
    <property type="nucleotide sequence ID" value="NZ_FNVT01000038.1"/>
</dbReference>
<dbReference type="PRINTS" id="PR00364">
    <property type="entry name" value="DISEASERSIST"/>
</dbReference>
<name>A0A1H6F298_9ACTN</name>
<evidence type="ECO:0000313" key="1">
    <source>
        <dbReference type="EMBL" id="SEH03501.1"/>
    </source>
</evidence>
<proteinExistence type="predicted"/>
<organism evidence="1 2">
    <name type="scientific">Nonomuraea solani</name>
    <dbReference type="NCBI Taxonomy" id="1144553"/>
    <lineage>
        <taxon>Bacteria</taxon>
        <taxon>Bacillati</taxon>
        <taxon>Actinomycetota</taxon>
        <taxon>Actinomycetes</taxon>
        <taxon>Streptosporangiales</taxon>
        <taxon>Streptosporangiaceae</taxon>
        <taxon>Nonomuraea</taxon>
    </lineage>
</organism>
<dbReference type="EMBL" id="FNVT01000038">
    <property type="protein sequence ID" value="SEH03501.1"/>
    <property type="molecule type" value="Genomic_DNA"/>
</dbReference>
<gene>
    <name evidence="1" type="ORF">SAMN05444920_1384</name>
</gene>
<dbReference type="Proteomes" id="UP000236732">
    <property type="component" value="Unassembled WGS sequence"/>
</dbReference>
<dbReference type="OrthoDB" id="5521887at2"/>
<reference evidence="1 2" key="1">
    <citation type="submission" date="2016-10" db="EMBL/GenBank/DDBJ databases">
        <authorList>
            <person name="de Groot N.N."/>
        </authorList>
    </citation>
    <scope>NUCLEOTIDE SEQUENCE [LARGE SCALE GENOMIC DNA]</scope>
    <source>
        <strain evidence="1 2">CGMCC 4.7037</strain>
    </source>
</reference>
<sequence>MAGLSDVTTVEEFIGLLDELRLSAGLSFRDLEARAKERGDWLPRTTANDAVKRRCLPHQQNPMTFIAAWAGACGTDADEWCATWSHLATATSDAPRKLHIPHQLPASIAGFSGREPEMEALDEILVQSLRHPSAPVIVVISGTPGVGKTALAVEWAHRRADRFPDGQLYLDLRGFSQDPPLEPKQSLSALLHAFGVSDAEIPLAVTAQTGLYRSLLSGRRLLIVLDNASDVQQIRPLLPGTPTCVVLVTSRHGLPGLVAREGACTVKVGRMGDEAARDLVIQAIGAPRGLAEPAALDELVRLCAHLPLALRISGANLATSPFLSLADYIALMSEGDDLAAFQAEGDPETGVRTAFDMSYARLSAPAQKMFRRLGLVPVTDICVSAAAALAGTTNQAARQVLDTLACAHLLDPLPGGRFAAHDLMHAYAKQLALAEDTETERVDAVDRLLNWYLAHAQGASKTIMPSIMHGSSPRPDVASVRYGSNDTAFAWLQDERVNLVALVKHTALQGPRPLAWYLSDLLRSAYYSVFPRHDLLILAEAAIEAASREENLLAEAIAHHSLASAVWPTAQYGLCLEHSQQACSLARQGGFPLPEAAALITMSTAKYEMGDLSEAEALLRQGLAVIGPDGPRRARVNPLIKLSQILCDTGNHKEAMVCATSANKMAEQVGDPRWQAMAASALGTVYEHLKDTATAHRHYSRAVEIASTSAIRIGEGLISALLGIAKLEPDQEAAFQTASQALATSRHCNYRFLEGQALTTVARILLKAGRLDEACVHVQKAVTLHHHHGQQLAEDVARALLAEIDQSVSQPDGAGGEERDDRRAQ</sequence>
<dbReference type="SUPFAM" id="SSF48452">
    <property type="entry name" value="TPR-like"/>
    <property type="match status" value="2"/>
</dbReference>
<dbReference type="Gene3D" id="1.25.40.10">
    <property type="entry name" value="Tetratricopeptide repeat domain"/>
    <property type="match status" value="2"/>
</dbReference>
<dbReference type="PANTHER" id="PTHR47691">
    <property type="entry name" value="REGULATOR-RELATED"/>
    <property type="match status" value="1"/>
</dbReference>
<evidence type="ECO:0000313" key="2">
    <source>
        <dbReference type="Proteomes" id="UP000236732"/>
    </source>
</evidence>
<protein>
    <submittedName>
        <fullName evidence="1">NB-ARC domain-containing protein</fullName>
    </submittedName>
</protein>
<dbReference type="InterPro" id="IPR019734">
    <property type="entry name" value="TPR_rpt"/>
</dbReference>
<dbReference type="PANTHER" id="PTHR47691:SF3">
    <property type="entry name" value="HTH-TYPE TRANSCRIPTIONAL REGULATOR RV0890C-RELATED"/>
    <property type="match status" value="1"/>
</dbReference>
<keyword evidence="2" id="KW-1185">Reference proteome</keyword>
<dbReference type="AlphaFoldDB" id="A0A1H6F298"/>
<dbReference type="InterPro" id="IPR011990">
    <property type="entry name" value="TPR-like_helical_dom_sf"/>
</dbReference>
<dbReference type="Gene3D" id="3.40.50.300">
    <property type="entry name" value="P-loop containing nucleotide triphosphate hydrolases"/>
    <property type="match status" value="1"/>
</dbReference>